<gene>
    <name evidence="2" type="ORF">IAB14_00885</name>
</gene>
<protein>
    <submittedName>
        <fullName evidence="2">Alpha/beta hydrolase</fullName>
    </submittedName>
</protein>
<dbReference type="GO" id="GO:0016787">
    <property type="term" value="F:hydrolase activity"/>
    <property type="evidence" value="ECO:0007669"/>
    <property type="project" value="UniProtKB-KW"/>
</dbReference>
<reference evidence="2" key="1">
    <citation type="submission" date="2020-10" db="EMBL/GenBank/DDBJ databases">
        <authorList>
            <person name="Gilroy R."/>
        </authorList>
    </citation>
    <scope>NUCLEOTIDE SEQUENCE</scope>
    <source>
        <strain evidence="2">23406</strain>
    </source>
</reference>
<evidence type="ECO:0000313" key="3">
    <source>
        <dbReference type="Proteomes" id="UP000886891"/>
    </source>
</evidence>
<name>A0A9D1SXG1_9FIRM</name>
<evidence type="ECO:0000259" key="1">
    <source>
        <dbReference type="Pfam" id="PF00561"/>
    </source>
</evidence>
<comment type="caution">
    <text evidence="2">The sequence shown here is derived from an EMBL/GenBank/DDBJ whole genome shotgun (WGS) entry which is preliminary data.</text>
</comment>
<dbReference type="SUPFAM" id="SSF53474">
    <property type="entry name" value="alpha/beta-Hydrolases"/>
    <property type="match status" value="1"/>
</dbReference>
<dbReference type="PANTHER" id="PTHR43433:SF5">
    <property type="entry name" value="AB HYDROLASE-1 DOMAIN-CONTAINING PROTEIN"/>
    <property type="match status" value="1"/>
</dbReference>
<dbReference type="InterPro" id="IPR029058">
    <property type="entry name" value="AB_hydrolase_fold"/>
</dbReference>
<dbReference type="Pfam" id="PF00561">
    <property type="entry name" value="Abhydrolase_1"/>
    <property type="match status" value="1"/>
</dbReference>
<reference evidence="2" key="2">
    <citation type="journal article" date="2021" name="PeerJ">
        <title>Extensive microbial diversity within the chicken gut microbiome revealed by metagenomics and culture.</title>
        <authorList>
            <person name="Gilroy R."/>
            <person name="Ravi A."/>
            <person name="Getino M."/>
            <person name="Pursley I."/>
            <person name="Horton D.L."/>
            <person name="Alikhan N.F."/>
            <person name="Baker D."/>
            <person name="Gharbi K."/>
            <person name="Hall N."/>
            <person name="Watson M."/>
            <person name="Adriaenssens E.M."/>
            <person name="Foster-Nyarko E."/>
            <person name="Jarju S."/>
            <person name="Secka A."/>
            <person name="Antonio M."/>
            <person name="Oren A."/>
            <person name="Chaudhuri R.R."/>
            <person name="La Ragione R."/>
            <person name="Hildebrand F."/>
            <person name="Pallen M.J."/>
        </authorList>
    </citation>
    <scope>NUCLEOTIDE SEQUENCE</scope>
    <source>
        <strain evidence="2">23406</strain>
    </source>
</reference>
<accession>A0A9D1SXG1</accession>
<dbReference type="InterPro" id="IPR000073">
    <property type="entry name" value="AB_hydrolase_1"/>
</dbReference>
<dbReference type="InterPro" id="IPR050471">
    <property type="entry name" value="AB_hydrolase"/>
</dbReference>
<organism evidence="2 3">
    <name type="scientific">Candidatus Stercoripulliclostridium merdipullorum</name>
    <dbReference type="NCBI Taxonomy" id="2840952"/>
    <lineage>
        <taxon>Bacteria</taxon>
        <taxon>Bacillati</taxon>
        <taxon>Bacillota</taxon>
        <taxon>Clostridia</taxon>
        <taxon>Eubacteriales</taxon>
        <taxon>Candidatus Stercoripulliclostridium</taxon>
    </lineage>
</organism>
<dbReference type="PANTHER" id="PTHR43433">
    <property type="entry name" value="HYDROLASE, ALPHA/BETA FOLD FAMILY PROTEIN"/>
    <property type="match status" value="1"/>
</dbReference>
<evidence type="ECO:0000313" key="2">
    <source>
        <dbReference type="EMBL" id="HIU99650.1"/>
    </source>
</evidence>
<dbReference type="Gene3D" id="3.40.50.1820">
    <property type="entry name" value="alpha/beta hydrolase"/>
    <property type="match status" value="2"/>
</dbReference>
<feature type="domain" description="AB hydrolase-1" evidence="1">
    <location>
        <begin position="21"/>
        <end position="122"/>
    </location>
</feature>
<proteinExistence type="predicted"/>
<keyword evidence="2" id="KW-0378">Hydrolase</keyword>
<dbReference type="Proteomes" id="UP000886891">
    <property type="component" value="Unassembled WGS sequence"/>
</dbReference>
<dbReference type="EMBL" id="DVOH01000011">
    <property type="protein sequence ID" value="HIU99650.1"/>
    <property type="molecule type" value="Genomic_DNA"/>
</dbReference>
<dbReference type="AlphaFoldDB" id="A0A9D1SXG1"/>
<sequence length="226" mass="24720">MNVTVNGISLYYRVEGSGAVPMVLLHGNGESEEIFASFRHALQAALPGCFRVWSFDSRGQGQSQKGVRLSYRLMAEDIDRAMRMLGIDNPVVLGFSDGAIVALMMGARLDTPMRKIIACGPNLSPRGLKFSVRAAGAIGWMLTRNPLLKMMIREPDLKESELDKIGIPVLVTGGAHDMIRRRELVAIADALPQGTLKILPGEGHSSYITDGEKLLDAVKEFLLKDR</sequence>